<dbReference type="Proteomes" id="UP000031668">
    <property type="component" value="Unassembled WGS sequence"/>
</dbReference>
<proteinExistence type="predicted"/>
<reference evidence="2 3" key="1">
    <citation type="journal article" date="2014" name="Genome Biol. Evol.">
        <title>The genome of the myxosporean Thelohanellus kitauei shows adaptations to nutrient acquisition within its fish host.</title>
        <authorList>
            <person name="Yang Y."/>
            <person name="Xiong J."/>
            <person name="Zhou Z."/>
            <person name="Huo F."/>
            <person name="Miao W."/>
            <person name="Ran C."/>
            <person name="Liu Y."/>
            <person name="Zhang J."/>
            <person name="Feng J."/>
            <person name="Wang M."/>
            <person name="Wang M."/>
            <person name="Wang L."/>
            <person name="Yao B."/>
        </authorList>
    </citation>
    <scope>NUCLEOTIDE SEQUENCE [LARGE SCALE GENOMIC DNA]</scope>
    <source>
        <strain evidence="2">Wuqing</strain>
    </source>
</reference>
<dbReference type="AlphaFoldDB" id="A0A0C2MNS3"/>
<accession>A0A0C2MNS3</accession>
<protein>
    <submittedName>
        <fullName evidence="2">Uncharacterized protein</fullName>
    </submittedName>
</protein>
<organism evidence="2 3">
    <name type="scientific">Thelohanellus kitauei</name>
    <name type="common">Myxosporean</name>
    <dbReference type="NCBI Taxonomy" id="669202"/>
    <lineage>
        <taxon>Eukaryota</taxon>
        <taxon>Metazoa</taxon>
        <taxon>Cnidaria</taxon>
        <taxon>Myxozoa</taxon>
        <taxon>Myxosporea</taxon>
        <taxon>Bivalvulida</taxon>
        <taxon>Platysporina</taxon>
        <taxon>Myxobolidae</taxon>
        <taxon>Thelohanellus</taxon>
    </lineage>
</organism>
<name>A0A0C2MNS3_THEKT</name>
<comment type="caution">
    <text evidence="2">The sequence shown here is derived from an EMBL/GenBank/DDBJ whole genome shotgun (WGS) entry which is preliminary data.</text>
</comment>
<keyword evidence="3" id="KW-1185">Reference proteome</keyword>
<sequence>MNQGHDFIRFEWIKLLLAQFISAASDSNHIEKINGGQELSLYENIQSYLMSVIDINLKISIFNQCEFHMLNQFQSMIPRYITESLRNELYQRIMTWILMLFNDKSFIRNNSANYFMSLYHMNIAESVLEHLSNGRIIWLGTQNELDMSFISNILYRTPIDALYRWLMLIYELKFIYIKMDYKFMGIRL</sequence>
<gene>
    <name evidence="2" type="ORF">RF11_04950</name>
</gene>
<dbReference type="EMBL" id="JWZT01004745">
    <property type="protein sequence ID" value="KII63291.1"/>
    <property type="molecule type" value="Genomic_DNA"/>
</dbReference>
<evidence type="ECO:0000313" key="2">
    <source>
        <dbReference type="EMBL" id="KII63291.1"/>
    </source>
</evidence>
<feature type="signal peptide" evidence="1">
    <location>
        <begin position="1"/>
        <end position="23"/>
    </location>
</feature>
<evidence type="ECO:0000256" key="1">
    <source>
        <dbReference type="SAM" id="SignalP"/>
    </source>
</evidence>
<evidence type="ECO:0000313" key="3">
    <source>
        <dbReference type="Proteomes" id="UP000031668"/>
    </source>
</evidence>
<feature type="chain" id="PRO_5002152250" evidence="1">
    <location>
        <begin position="24"/>
        <end position="188"/>
    </location>
</feature>
<keyword evidence="1" id="KW-0732">Signal</keyword>